<feature type="transmembrane region" description="Helical" evidence="1">
    <location>
        <begin position="46"/>
        <end position="66"/>
    </location>
</feature>
<dbReference type="EnsemblPlants" id="Pp3c15_20130V3.5">
    <property type="protein sequence ID" value="Pp3c15_20130V3.5"/>
    <property type="gene ID" value="Pp3c15_20130"/>
</dbReference>
<reference evidence="2 3" key="2">
    <citation type="journal article" date="2018" name="Plant J.">
        <title>The Physcomitrella patens chromosome-scale assembly reveals moss genome structure and evolution.</title>
        <authorList>
            <person name="Lang D."/>
            <person name="Ullrich K.K."/>
            <person name="Murat F."/>
            <person name="Fuchs J."/>
            <person name="Jenkins J."/>
            <person name="Haas F.B."/>
            <person name="Piednoel M."/>
            <person name="Gundlach H."/>
            <person name="Van Bel M."/>
            <person name="Meyberg R."/>
            <person name="Vives C."/>
            <person name="Morata J."/>
            <person name="Symeonidi A."/>
            <person name="Hiss M."/>
            <person name="Muchero W."/>
            <person name="Kamisugi Y."/>
            <person name="Saleh O."/>
            <person name="Blanc G."/>
            <person name="Decker E.L."/>
            <person name="van Gessel N."/>
            <person name="Grimwood J."/>
            <person name="Hayes R.D."/>
            <person name="Graham S.W."/>
            <person name="Gunter L.E."/>
            <person name="McDaniel S.F."/>
            <person name="Hoernstein S.N.W."/>
            <person name="Larsson A."/>
            <person name="Li F.W."/>
            <person name="Perroud P.F."/>
            <person name="Phillips J."/>
            <person name="Ranjan P."/>
            <person name="Rokshar D.S."/>
            <person name="Rothfels C.J."/>
            <person name="Schneider L."/>
            <person name="Shu S."/>
            <person name="Stevenson D.W."/>
            <person name="Thummler F."/>
            <person name="Tillich M."/>
            <person name="Villarreal Aguilar J.C."/>
            <person name="Widiez T."/>
            <person name="Wong G.K."/>
            <person name="Wymore A."/>
            <person name="Zhang Y."/>
            <person name="Zimmer A.D."/>
            <person name="Quatrano R.S."/>
            <person name="Mayer K.F.X."/>
            <person name="Goodstein D."/>
            <person name="Casacuberta J.M."/>
            <person name="Vandepoele K."/>
            <person name="Reski R."/>
            <person name="Cuming A.C."/>
            <person name="Tuskan G.A."/>
            <person name="Maumus F."/>
            <person name="Salse J."/>
            <person name="Schmutz J."/>
            <person name="Rensing S.A."/>
        </authorList>
    </citation>
    <scope>NUCLEOTIDE SEQUENCE [LARGE SCALE GENOMIC DNA]</scope>
    <source>
        <strain evidence="2 3">cv. Gransden 2004</strain>
    </source>
</reference>
<evidence type="ECO:0000313" key="3">
    <source>
        <dbReference type="Proteomes" id="UP000006727"/>
    </source>
</evidence>
<dbReference type="Gramene" id="Pp3c15_20130V3.5">
    <property type="protein sequence ID" value="Pp3c15_20130V3.5"/>
    <property type="gene ID" value="Pp3c15_20130"/>
</dbReference>
<keyword evidence="1" id="KW-0812">Transmembrane</keyword>
<proteinExistence type="predicted"/>
<reference evidence="2" key="3">
    <citation type="submission" date="2020-12" db="UniProtKB">
        <authorList>
            <consortium name="EnsemblPlants"/>
        </authorList>
    </citation>
    <scope>IDENTIFICATION</scope>
</reference>
<name>A0A7I4B4U2_PHYPA</name>
<dbReference type="Proteomes" id="UP000006727">
    <property type="component" value="Chromosome 15"/>
</dbReference>
<accession>A0A7I4B4U2</accession>
<evidence type="ECO:0000256" key="1">
    <source>
        <dbReference type="SAM" id="Phobius"/>
    </source>
</evidence>
<keyword evidence="1" id="KW-0472">Membrane</keyword>
<dbReference type="EMBL" id="ABEU02000015">
    <property type="status" value="NOT_ANNOTATED_CDS"/>
    <property type="molecule type" value="Genomic_DNA"/>
</dbReference>
<protein>
    <submittedName>
        <fullName evidence="2">Uncharacterized protein</fullName>
    </submittedName>
</protein>
<keyword evidence="1" id="KW-1133">Transmembrane helix</keyword>
<dbReference type="AlphaFoldDB" id="A0A7I4B4U2"/>
<dbReference type="InParanoid" id="A0A7I4B4U2"/>
<keyword evidence="3" id="KW-1185">Reference proteome</keyword>
<organism evidence="2 3">
    <name type="scientific">Physcomitrium patens</name>
    <name type="common">Spreading-leaved earth moss</name>
    <name type="synonym">Physcomitrella patens</name>
    <dbReference type="NCBI Taxonomy" id="3218"/>
    <lineage>
        <taxon>Eukaryota</taxon>
        <taxon>Viridiplantae</taxon>
        <taxon>Streptophyta</taxon>
        <taxon>Embryophyta</taxon>
        <taxon>Bryophyta</taxon>
        <taxon>Bryophytina</taxon>
        <taxon>Bryopsida</taxon>
        <taxon>Funariidae</taxon>
        <taxon>Funariales</taxon>
        <taxon>Funariaceae</taxon>
        <taxon>Physcomitrium</taxon>
    </lineage>
</organism>
<evidence type="ECO:0000313" key="2">
    <source>
        <dbReference type="EnsemblPlants" id="Pp3c15_20130V3.5"/>
    </source>
</evidence>
<reference evidence="2 3" key="1">
    <citation type="journal article" date="2008" name="Science">
        <title>The Physcomitrella genome reveals evolutionary insights into the conquest of land by plants.</title>
        <authorList>
            <person name="Rensing S."/>
            <person name="Lang D."/>
            <person name="Zimmer A."/>
            <person name="Terry A."/>
            <person name="Salamov A."/>
            <person name="Shapiro H."/>
            <person name="Nishiyama T."/>
            <person name="Perroud P.-F."/>
            <person name="Lindquist E."/>
            <person name="Kamisugi Y."/>
            <person name="Tanahashi T."/>
            <person name="Sakakibara K."/>
            <person name="Fujita T."/>
            <person name="Oishi K."/>
            <person name="Shin-I T."/>
            <person name="Kuroki Y."/>
            <person name="Toyoda A."/>
            <person name="Suzuki Y."/>
            <person name="Hashimoto A."/>
            <person name="Yamaguchi K."/>
            <person name="Sugano A."/>
            <person name="Kohara Y."/>
            <person name="Fujiyama A."/>
            <person name="Anterola A."/>
            <person name="Aoki S."/>
            <person name="Ashton N."/>
            <person name="Barbazuk W.B."/>
            <person name="Barker E."/>
            <person name="Bennetzen J."/>
            <person name="Bezanilla M."/>
            <person name="Blankenship R."/>
            <person name="Cho S.H."/>
            <person name="Dutcher S."/>
            <person name="Estelle M."/>
            <person name="Fawcett J.A."/>
            <person name="Gundlach H."/>
            <person name="Hanada K."/>
            <person name="Heyl A."/>
            <person name="Hicks K.A."/>
            <person name="Hugh J."/>
            <person name="Lohr M."/>
            <person name="Mayer K."/>
            <person name="Melkozernov A."/>
            <person name="Murata T."/>
            <person name="Nelson D."/>
            <person name="Pils B."/>
            <person name="Prigge M."/>
            <person name="Reiss B."/>
            <person name="Renner T."/>
            <person name="Rombauts S."/>
            <person name="Rushton P."/>
            <person name="Sanderfoot A."/>
            <person name="Schween G."/>
            <person name="Shiu S.-H."/>
            <person name="Stueber K."/>
            <person name="Theodoulou F.L."/>
            <person name="Tu H."/>
            <person name="Van de Peer Y."/>
            <person name="Verrier P.J."/>
            <person name="Waters E."/>
            <person name="Wood A."/>
            <person name="Yang L."/>
            <person name="Cove D."/>
            <person name="Cuming A."/>
            <person name="Hasebe M."/>
            <person name="Lucas S."/>
            <person name="Mishler D.B."/>
            <person name="Reski R."/>
            <person name="Grigoriev I."/>
            <person name="Quatrano R.S."/>
            <person name="Boore J.L."/>
        </authorList>
    </citation>
    <scope>NUCLEOTIDE SEQUENCE [LARGE SCALE GENOMIC DNA]</scope>
    <source>
        <strain evidence="2 3">cv. Gransden 2004</strain>
    </source>
</reference>
<sequence length="99" mass="10930">MDMADDTEDEIREPPRRMSAMGFEIEPELEAPLLGTLGPPKSQSRLAPILVLLAFIVIVIALASMMGNLSSRYDLQSASEPSRCTVNLLFVLRTSISYM</sequence>